<dbReference type="Pfam" id="PF08323">
    <property type="entry name" value="Glyco_transf_5"/>
    <property type="match status" value="1"/>
</dbReference>
<keyword evidence="4 7" id="KW-0328">Glycosyltransferase</keyword>
<name>A0A1F7VB45_9BACT</name>
<dbReference type="GO" id="GO:0005829">
    <property type="term" value="C:cytosol"/>
    <property type="evidence" value="ECO:0007669"/>
    <property type="project" value="TreeGrafter"/>
</dbReference>
<evidence type="ECO:0000313" key="11">
    <source>
        <dbReference type="Proteomes" id="UP000178264"/>
    </source>
</evidence>
<keyword evidence="6 7" id="KW-0320">Glycogen biosynthesis</keyword>
<evidence type="ECO:0000259" key="8">
    <source>
        <dbReference type="Pfam" id="PF00534"/>
    </source>
</evidence>
<feature type="binding site" evidence="7">
    <location>
        <position position="20"/>
    </location>
    <ligand>
        <name>ADP-alpha-D-glucose</name>
        <dbReference type="ChEBI" id="CHEBI:57498"/>
    </ligand>
</feature>
<dbReference type="HAMAP" id="MF_00484">
    <property type="entry name" value="Glycogen_synth"/>
    <property type="match status" value="1"/>
</dbReference>
<accession>A0A1F7VB45</accession>
<evidence type="ECO:0000256" key="3">
    <source>
        <dbReference type="ARBA" id="ARBA00010281"/>
    </source>
</evidence>
<dbReference type="GO" id="GO:0009011">
    <property type="term" value="F:alpha-1,4-glucan glucosyltransferase (ADP-glucose donor) activity"/>
    <property type="evidence" value="ECO:0007669"/>
    <property type="project" value="UniProtKB-UniRule"/>
</dbReference>
<dbReference type="Proteomes" id="UP000178264">
    <property type="component" value="Unassembled WGS sequence"/>
</dbReference>
<dbReference type="GO" id="GO:0005978">
    <property type="term" value="P:glycogen biosynthetic process"/>
    <property type="evidence" value="ECO:0007669"/>
    <property type="project" value="UniProtKB-UniRule"/>
</dbReference>
<evidence type="ECO:0000256" key="1">
    <source>
        <dbReference type="ARBA" id="ARBA00001478"/>
    </source>
</evidence>
<evidence type="ECO:0000259" key="9">
    <source>
        <dbReference type="Pfam" id="PF08323"/>
    </source>
</evidence>
<reference evidence="10 11" key="1">
    <citation type="journal article" date="2016" name="Nat. Commun.">
        <title>Thousands of microbial genomes shed light on interconnected biogeochemical processes in an aquifer system.</title>
        <authorList>
            <person name="Anantharaman K."/>
            <person name="Brown C.T."/>
            <person name="Hug L.A."/>
            <person name="Sharon I."/>
            <person name="Castelle C.J."/>
            <person name="Probst A.J."/>
            <person name="Thomas B.C."/>
            <person name="Singh A."/>
            <person name="Wilkins M.J."/>
            <person name="Karaoz U."/>
            <person name="Brodie E.L."/>
            <person name="Williams K.H."/>
            <person name="Hubbard S.S."/>
            <person name="Banfield J.F."/>
        </authorList>
    </citation>
    <scope>NUCLEOTIDE SEQUENCE [LARGE SCALE GENOMIC DNA]</scope>
</reference>
<protein>
    <recommendedName>
        <fullName evidence="7">Glycogen synthase</fullName>
        <ecNumber evidence="7">2.4.1.21</ecNumber>
    </recommendedName>
    <alternativeName>
        <fullName evidence="7">Starch [bacterial glycogen] synthase</fullName>
    </alternativeName>
</protein>
<keyword evidence="5 7" id="KW-0808">Transferase</keyword>
<dbReference type="CDD" id="cd03791">
    <property type="entry name" value="GT5_Glycogen_synthase_DULL1-like"/>
    <property type="match status" value="1"/>
</dbReference>
<dbReference type="SUPFAM" id="SSF53756">
    <property type="entry name" value="UDP-Glycosyltransferase/glycogen phosphorylase"/>
    <property type="match status" value="1"/>
</dbReference>
<dbReference type="NCBIfam" id="TIGR02095">
    <property type="entry name" value="glgA"/>
    <property type="match status" value="1"/>
</dbReference>
<dbReference type="EMBL" id="MGER01000065">
    <property type="protein sequence ID" value="OGL87675.1"/>
    <property type="molecule type" value="Genomic_DNA"/>
</dbReference>
<gene>
    <name evidence="7" type="primary">glgA</name>
    <name evidence="10" type="ORF">A3I42_01505</name>
</gene>
<dbReference type="EC" id="2.4.1.21" evidence="7"/>
<dbReference type="InterPro" id="IPR013534">
    <property type="entry name" value="Starch_synth_cat_dom"/>
</dbReference>
<dbReference type="UniPathway" id="UPA00164"/>
<dbReference type="AlphaFoldDB" id="A0A1F7VB45"/>
<dbReference type="GO" id="GO:0004373">
    <property type="term" value="F:alpha-1,4-glucan glucosyltransferase (UDP-glucose donor) activity"/>
    <property type="evidence" value="ECO:0007669"/>
    <property type="project" value="InterPro"/>
</dbReference>
<feature type="domain" description="Glycosyl transferase family 1" evidence="8">
    <location>
        <begin position="304"/>
        <end position="458"/>
    </location>
</feature>
<dbReference type="PANTHER" id="PTHR45825">
    <property type="entry name" value="GRANULE-BOUND STARCH SYNTHASE 1, CHLOROPLASTIC/AMYLOPLASTIC"/>
    <property type="match status" value="1"/>
</dbReference>
<comment type="pathway">
    <text evidence="7">Glycan biosynthesis; glycogen biosynthesis.</text>
</comment>
<comment type="function">
    <text evidence="2 7">Synthesizes alpha-1,4-glucan chains using ADP-glucose.</text>
</comment>
<evidence type="ECO:0000313" key="10">
    <source>
        <dbReference type="EMBL" id="OGL87675.1"/>
    </source>
</evidence>
<dbReference type="Gene3D" id="3.40.50.2000">
    <property type="entry name" value="Glycogen Phosphorylase B"/>
    <property type="match status" value="2"/>
</dbReference>
<dbReference type="Pfam" id="PF00534">
    <property type="entry name" value="Glycos_transf_1"/>
    <property type="match status" value="1"/>
</dbReference>
<organism evidence="10 11">
    <name type="scientific">Candidatus Uhrbacteria bacterium RIFCSPLOWO2_02_FULL_49_11</name>
    <dbReference type="NCBI Taxonomy" id="1802409"/>
    <lineage>
        <taxon>Bacteria</taxon>
        <taxon>Candidatus Uhriibacteriota</taxon>
    </lineage>
</organism>
<comment type="caution">
    <text evidence="10">The sequence shown here is derived from an EMBL/GenBank/DDBJ whole genome shotgun (WGS) entry which is preliminary data.</text>
</comment>
<proteinExistence type="inferred from homology"/>
<feature type="domain" description="Starch synthase catalytic" evidence="9">
    <location>
        <begin position="8"/>
        <end position="246"/>
    </location>
</feature>
<comment type="similarity">
    <text evidence="3 7">Belongs to the glycosyltransferase 1 family. Bacterial/plant glycogen synthase subfamily.</text>
</comment>
<comment type="catalytic activity">
    <reaction evidence="1 7">
        <text>[(1-&gt;4)-alpha-D-glucosyl](n) + ADP-alpha-D-glucose = [(1-&gt;4)-alpha-D-glucosyl](n+1) + ADP + H(+)</text>
        <dbReference type="Rhea" id="RHEA:18189"/>
        <dbReference type="Rhea" id="RHEA-COMP:9584"/>
        <dbReference type="Rhea" id="RHEA-COMP:9587"/>
        <dbReference type="ChEBI" id="CHEBI:15378"/>
        <dbReference type="ChEBI" id="CHEBI:15444"/>
        <dbReference type="ChEBI" id="CHEBI:57498"/>
        <dbReference type="ChEBI" id="CHEBI:456216"/>
        <dbReference type="EC" id="2.4.1.21"/>
    </reaction>
</comment>
<evidence type="ECO:0000256" key="7">
    <source>
        <dbReference type="HAMAP-Rule" id="MF_00484"/>
    </source>
</evidence>
<dbReference type="InterPro" id="IPR001296">
    <property type="entry name" value="Glyco_trans_1"/>
</dbReference>
<sequence length="499" mass="57070">MPLQQLTICSVASEVDPFIKTGGLADVARALPKALASLGHQVTIFIPLYRIIDRTAHRFIPVITKCGVQHGAHELTFDLWVSALEGDIPVYGIAAEGLEDAILEHAVYNPHRGNEHFALFNRCVLAALKIIKLRPDIIHCHDWHTGLIPYLLQTDYAHDEFFSATASVFTIHNLAFQCAHNWWEIPMELKDPGNTPLPDPDNPAFQYINFTKRALRYSDIITTVSEWYAEEILTQEYGEDLHRTLASRKQRLVGIINGIDYQDYNPKTDPGLWQNYDTDSLQMKGANKRELQRWLSLPVAPHTPLYTLISRLSEQKGLELLIEIMEPLLRLDLQLIILGAGDKAYEKFFDRIRKRHATKVAVHLEFDTINTTKVYAGSDMFLMPSRFEPCGLGQLISLRYGSIPIVHSVGGLRDTVVDFNPHTGKGNGFTFRTYDSRDLLVAVTRALVNYRYPDTWHQLVRNAMQQVYSWELPAKKYVKVYRKALLWRQHSTRLQLKTP</sequence>
<evidence type="ECO:0000256" key="5">
    <source>
        <dbReference type="ARBA" id="ARBA00022679"/>
    </source>
</evidence>
<evidence type="ECO:0000256" key="2">
    <source>
        <dbReference type="ARBA" id="ARBA00002764"/>
    </source>
</evidence>
<dbReference type="PANTHER" id="PTHR45825:SF11">
    <property type="entry name" value="ALPHA AMYLASE DOMAIN-CONTAINING PROTEIN"/>
    <property type="match status" value="1"/>
</dbReference>
<dbReference type="InterPro" id="IPR011835">
    <property type="entry name" value="GS/SS"/>
</dbReference>
<evidence type="ECO:0000256" key="4">
    <source>
        <dbReference type="ARBA" id="ARBA00022676"/>
    </source>
</evidence>
<evidence type="ECO:0000256" key="6">
    <source>
        <dbReference type="ARBA" id="ARBA00023056"/>
    </source>
</evidence>